<organism evidence="1 2">
    <name type="scientific">Pseudomonas lundensis</name>
    <dbReference type="NCBI Taxonomy" id="86185"/>
    <lineage>
        <taxon>Bacteria</taxon>
        <taxon>Pseudomonadati</taxon>
        <taxon>Pseudomonadota</taxon>
        <taxon>Gammaproteobacteria</taxon>
        <taxon>Pseudomonadales</taxon>
        <taxon>Pseudomonadaceae</taxon>
        <taxon>Pseudomonas</taxon>
    </lineage>
</organism>
<dbReference type="AlphaFoldDB" id="A0AAX2HEI3"/>
<gene>
    <name evidence="1" type="ORF">PLUA15_80040</name>
</gene>
<dbReference type="EMBL" id="OBKZ01000055">
    <property type="protein sequence ID" value="SOB55217.1"/>
    <property type="molecule type" value="Genomic_DNA"/>
</dbReference>
<sequence>MSWHKKNALNHGDGWRSGRYSFSDSQARPLFISAAVYGTPALKSPKPSVAAVRVGGGTFACAPPDTARPERLRGLAGGLPAITQLLIAKMLA</sequence>
<evidence type="ECO:0000313" key="1">
    <source>
        <dbReference type="EMBL" id="SOB55217.1"/>
    </source>
</evidence>
<reference evidence="1 2" key="1">
    <citation type="submission" date="2017-08" db="EMBL/GenBank/DDBJ databases">
        <authorList>
            <person name="Chaillou S."/>
        </authorList>
    </citation>
    <scope>NUCLEOTIDE SEQUENCE [LARGE SCALE GENOMIC DNA]</scope>
    <source>
        <strain evidence="1 2">MFPA15A1205</strain>
    </source>
</reference>
<accession>A0AAX2HEI3</accession>
<comment type="caution">
    <text evidence="1">The sequence shown here is derived from an EMBL/GenBank/DDBJ whole genome shotgun (WGS) entry which is preliminary data.</text>
</comment>
<evidence type="ECO:0000313" key="2">
    <source>
        <dbReference type="Proteomes" id="UP000219564"/>
    </source>
</evidence>
<name>A0AAX2HEI3_9PSED</name>
<proteinExistence type="predicted"/>
<dbReference type="Proteomes" id="UP000219564">
    <property type="component" value="Unassembled WGS sequence"/>
</dbReference>
<protein>
    <submittedName>
        <fullName evidence="1">Uncharacterized protein</fullName>
    </submittedName>
</protein>